<sequence>MSIKARNLTRTFGDKTVVSGVSLNLSSGQITGLVGPNGAGKTTLLLLLSGLLAPDEGEIEIEGVSMSANPSSARKLLGWMPDDFGVWESLTVFEILEAFGQAYGLRGSELLHQIAHVLALVEMEDYRRVSAQTLSRGQKQRLGLARSLMGKPRVLLLDEPANGLDPIARLELKRILQDLAAEGITILISSHVLSELEEMCDDTIFMNHGQVVVPEEDQAELFPWLLRLDKPEIFTNWAEEFELPYQVRKQRGRDYFEIMLATDDDATLLRQTMEMLGANISELFNDGSSLERKFLSLEPEDPLPLRSERDSAVSRIESAAIAEGELPARTEATGETLVAGDLGPEKPVQSEMSAQPGREQDFQAKTKEEERAIPEVNDAV</sequence>
<feature type="region of interest" description="Disordered" evidence="5">
    <location>
        <begin position="327"/>
        <end position="380"/>
    </location>
</feature>
<dbReference type="Proteomes" id="UP000176288">
    <property type="component" value="Chromosome"/>
</dbReference>
<feature type="domain" description="ABC transporter" evidence="6">
    <location>
        <begin position="3"/>
        <end position="233"/>
    </location>
</feature>
<evidence type="ECO:0000256" key="4">
    <source>
        <dbReference type="ARBA" id="ARBA00022840"/>
    </source>
</evidence>
<comment type="similarity">
    <text evidence="1">Belongs to the ABC transporter superfamily.</text>
</comment>
<dbReference type="GO" id="GO:0005524">
    <property type="term" value="F:ATP binding"/>
    <property type="evidence" value="ECO:0007669"/>
    <property type="project" value="UniProtKB-KW"/>
</dbReference>
<organism evidence="7 8">
    <name type="scientific">Boudabousia tangfeifanii</name>
    <dbReference type="NCBI Taxonomy" id="1912795"/>
    <lineage>
        <taxon>Bacteria</taxon>
        <taxon>Bacillati</taxon>
        <taxon>Actinomycetota</taxon>
        <taxon>Actinomycetes</taxon>
        <taxon>Actinomycetales</taxon>
        <taxon>Actinomycetaceae</taxon>
        <taxon>Boudabousia</taxon>
    </lineage>
</organism>
<dbReference type="CDD" id="cd03230">
    <property type="entry name" value="ABC_DR_subfamily_A"/>
    <property type="match status" value="1"/>
</dbReference>
<dbReference type="PROSITE" id="PS50893">
    <property type="entry name" value="ABC_TRANSPORTER_2"/>
    <property type="match status" value="1"/>
</dbReference>
<keyword evidence="3" id="KW-0547">Nucleotide-binding</keyword>
<evidence type="ECO:0000256" key="5">
    <source>
        <dbReference type="SAM" id="MobiDB-lite"/>
    </source>
</evidence>
<dbReference type="PANTHER" id="PTHR43335">
    <property type="entry name" value="ABC TRANSPORTER, ATP-BINDING PROTEIN"/>
    <property type="match status" value="1"/>
</dbReference>
<evidence type="ECO:0000313" key="8">
    <source>
        <dbReference type="Proteomes" id="UP000176288"/>
    </source>
</evidence>
<keyword evidence="4" id="KW-0067">ATP-binding</keyword>
<evidence type="ECO:0000256" key="1">
    <source>
        <dbReference type="ARBA" id="ARBA00005417"/>
    </source>
</evidence>
<name>A0A1D9MIB7_9ACTO</name>
<keyword evidence="2" id="KW-0813">Transport</keyword>
<dbReference type="RefSeq" id="WP_071163492.1">
    <property type="nucleotide sequence ID" value="NZ_CP017812.1"/>
</dbReference>
<evidence type="ECO:0000256" key="3">
    <source>
        <dbReference type="ARBA" id="ARBA00022741"/>
    </source>
</evidence>
<dbReference type="EMBL" id="CP017812">
    <property type="protein sequence ID" value="AOZ72026.1"/>
    <property type="molecule type" value="Genomic_DNA"/>
</dbReference>
<dbReference type="Gene3D" id="3.40.50.300">
    <property type="entry name" value="P-loop containing nucleotide triphosphate hydrolases"/>
    <property type="match status" value="1"/>
</dbReference>
<dbReference type="InterPro" id="IPR003593">
    <property type="entry name" value="AAA+_ATPase"/>
</dbReference>
<dbReference type="AlphaFoldDB" id="A0A1D9MIB7"/>
<dbReference type="SMART" id="SM00382">
    <property type="entry name" value="AAA"/>
    <property type="match status" value="1"/>
</dbReference>
<accession>A0A1D9MIB7</accession>
<protein>
    <recommendedName>
        <fullName evidence="6">ABC transporter domain-containing protein</fullName>
    </recommendedName>
</protein>
<dbReference type="GO" id="GO:0016887">
    <property type="term" value="F:ATP hydrolysis activity"/>
    <property type="evidence" value="ECO:0007669"/>
    <property type="project" value="InterPro"/>
</dbReference>
<dbReference type="KEGG" id="avu:BK816_00885"/>
<dbReference type="STRING" id="1912795.BK816_00885"/>
<dbReference type="SUPFAM" id="SSF52540">
    <property type="entry name" value="P-loop containing nucleoside triphosphate hydrolases"/>
    <property type="match status" value="1"/>
</dbReference>
<feature type="compositionally biased region" description="Basic and acidic residues" evidence="5">
    <location>
        <begin position="358"/>
        <end position="373"/>
    </location>
</feature>
<dbReference type="Pfam" id="PF00005">
    <property type="entry name" value="ABC_tran"/>
    <property type="match status" value="1"/>
</dbReference>
<evidence type="ECO:0000313" key="7">
    <source>
        <dbReference type="EMBL" id="AOZ72026.1"/>
    </source>
</evidence>
<dbReference type="InterPro" id="IPR003439">
    <property type="entry name" value="ABC_transporter-like_ATP-bd"/>
</dbReference>
<keyword evidence="8" id="KW-1185">Reference proteome</keyword>
<evidence type="ECO:0000259" key="6">
    <source>
        <dbReference type="PROSITE" id="PS50893"/>
    </source>
</evidence>
<proteinExistence type="inferred from homology"/>
<evidence type="ECO:0000256" key="2">
    <source>
        <dbReference type="ARBA" id="ARBA00022448"/>
    </source>
</evidence>
<dbReference type="OrthoDB" id="9804819at2"/>
<dbReference type="InterPro" id="IPR027417">
    <property type="entry name" value="P-loop_NTPase"/>
</dbReference>
<gene>
    <name evidence="7" type="ORF">BK816_00885</name>
</gene>
<dbReference type="PANTHER" id="PTHR43335:SF3">
    <property type="entry name" value="ABC TRANSPORTER"/>
    <property type="match status" value="1"/>
</dbReference>
<reference evidence="7 8" key="1">
    <citation type="submission" date="2016-10" db="EMBL/GenBank/DDBJ databases">
        <title>Actinomyces aegypiusis sp. nov., isolated from the Aegypius monachus in Qinghai Tibet Plateau China.</title>
        <authorList>
            <person name="Wang Y."/>
        </authorList>
    </citation>
    <scope>NUCLEOTIDE SEQUENCE [LARGE SCALE GENOMIC DNA]</scope>
    <source>
        <strain evidence="7 8">VUL4_3</strain>
    </source>
</reference>